<evidence type="ECO:0000313" key="3">
    <source>
        <dbReference type="Proteomes" id="UP000324209"/>
    </source>
</evidence>
<gene>
    <name evidence="2" type="ORF">EXM22_06035</name>
</gene>
<keyword evidence="1" id="KW-0812">Transmembrane</keyword>
<protein>
    <submittedName>
        <fullName evidence="2">Uncharacterized protein</fullName>
    </submittedName>
</protein>
<dbReference type="OrthoDB" id="9838159at2"/>
<proteinExistence type="predicted"/>
<evidence type="ECO:0000313" key="2">
    <source>
        <dbReference type="EMBL" id="QEN07566.1"/>
    </source>
</evidence>
<evidence type="ECO:0000256" key="1">
    <source>
        <dbReference type="SAM" id="Phobius"/>
    </source>
</evidence>
<name>A0A5C1QLZ2_9SPIO</name>
<dbReference type="PROSITE" id="PS51257">
    <property type="entry name" value="PROKAR_LIPOPROTEIN"/>
    <property type="match status" value="1"/>
</dbReference>
<dbReference type="EMBL" id="CP036150">
    <property type="protein sequence ID" value="QEN07566.1"/>
    <property type="molecule type" value="Genomic_DNA"/>
</dbReference>
<dbReference type="AlphaFoldDB" id="A0A5C1QLZ2"/>
<accession>A0A5C1QLZ2</accession>
<dbReference type="Proteomes" id="UP000324209">
    <property type="component" value="Chromosome"/>
</dbReference>
<sequence>MKSTDIHIYFIVIFSISLFFILIACGLPVYEALEPPIAYQTETYVVGFKTPDSETIDGYVLYYKIYNDGEELITEDEDMFDPDYYYSYTLSDLPSGETLPENLDFYQIGFVGNSTIQYPNIAWTGEGDVIQIDFTDALNQISDPTILVNDVTMTDEYGTPARYAKYISGSVSGTFKRFIKNYRYSEDDDINDVLDREGYITPTIEIAFVAMSYGISDTNLQPLMSVPVYLGTVEIQSMEDAQEDPVLD</sequence>
<feature type="transmembrane region" description="Helical" evidence="1">
    <location>
        <begin position="6"/>
        <end position="30"/>
    </location>
</feature>
<reference evidence="2 3" key="1">
    <citation type="submission" date="2019-02" db="EMBL/GenBank/DDBJ databases">
        <title>Complete Genome Sequence and Methylome Analysis of free living Spirochaetas.</title>
        <authorList>
            <person name="Fomenkov A."/>
            <person name="Dubinina G."/>
            <person name="Leshcheva N."/>
            <person name="Mikheeva N."/>
            <person name="Grabovich M."/>
            <person name="Vincze T."/>
            <person name="Roberts R.J."/>
        </authorList>
    </citation>
    <scope>NUCLEOTIDE SEQUENCE [LARGE SCALE GENOMIC DNA]</scope>
    <source>
        <strain evidence="2 3">K2</strain>
    </source>
</reference>
<dbReference type="KEGG" id="ock:EXM22_06035"/>
<keyword evidence="1" id="KW-0472">Membrane</keyword>
<organism evidence="2 3">
    <name type="scientific">Oceanispirochaeta crateris</name>
    <dbReference type="NCBI Taxonomy" id="2518645"/>
    <lineage>
        <taxon>Bacteria</taxon>
        <taxon>Pseudomonadati</taxon>
        <taxon>Spirochaetota</taxon>
        <taxon>Spirochaetia</taxon>
        <taxon>Spirochaetales</taxon>
        <taxon>Spirochaetaceae</taxon>
        <taxon>Oceanispirochaeta</taxon>
    </lineage>
</organism>
<keyword evidence="1" id="KW-1133">Transmembrane helix</keyword>
<dbReference type="RefSeq" id="WP_149485646.1">
    <property type="nucleotide sequence ID" value="NZ_CP036150.1"/>
</dbReference>
<keyword evidence="3" id="KW-1185">Reference proteome</keyword>